<evidence type="ECO:0000313" key="6">
    <source>
        <dbReference type="EnsemblPlants" id="KRH15093"/>
    </source>
</evidence>
<organism evidence="5">
    <name type="scientific">Glycine max</name>
    <name type="common">Soybean</name>
    <name type="synonym">Glycine hispida</name>
    <dbReference type="NCBI Taxonomy" id="3847"/>
    <lineage>
        <taxon>Eukaryota</taxon>
        <taxon>Viridiplantae</taxon>
        <taxon>Streptophyta</taxon>
        <taxon>Embryophyta</taxon>
        <taxon>Tracheophyta</taxon>
        <taxon>Spermatophyta</taxon>
        <taxon>Magnoliopsida</taxon>
        <taxon>eudicotyledons</taxon>
        <taxon>Gunneridae</taxon>
        <taxon>Pentapetalae</taxon>
        <taxon>rosids</taxon>
        <taxon>fabids</taxon>
        <taxon>Fabales</taxon>
        <taxon>Fabaceae</taxon>
        <taxon>Papilionoideae</taxon>
        <taxon>50 kb inversion clade</taxon>
        <taxon>NPAAA clade</taxon>
        <taxon>indigoferoid/millettioid clade</taxon>
        <taxon>Phaseoleae</taxon>
        <taxon>Glycine</taxon>
        <taxon>Glycine subgen. Soja</taxon>
    </lineage>
</organism>
<protein>
    <recommendedName>
        <fullName evidence="8">XS domain-containing protein</fullName>
    </recommendedName>
</protein>
<proteinExistence type="predicted"/>
<dbReference type="PANTHER" id="PTHR21596:SF65">
    <property type="entry name" value="PROTEIN INVOLVED IN DE NOVO 2-RELATED"/>
    <property type="match status" value="1"/>
</dbReference>
<dbReference type="AlphaFoldDB" id="K7M5C0"/>
<feature type="domain" description="XS" evidence="3">
    <location>
        <begin position="631"/>
        <end position="742"/>
    </location>
</feature>
<dbReference type="InterPro" id="IPR005381">
    <property type="entry name" value="Znf-XS_domain"/>
</dbReference>
<evidence type="ECO:0000256" key="2">
    <source>
        <dbReference type="ARBA" id="ARBA00023158"/>
    </source>
</evidence>
<reference evidence="5" key="3">
    <citation type="submission" date="2018-07" db="EMBL/GenBank/DDBJ databases">
        <title>WGS assembly of Glycine max.</title>
        <authorList>
            <person name="Schmutz J."/>
            <person name="Cannon S."/>
            <person name="Schlueter J."/>
            <person name="Ma J."/>
            <person name="Mitros T."/>
            <person name="Nelson W."/>
            <person name="Hyten D."/>
            <person name="Song Q."/>
            <person name="Thelen J."/>
            <person name="Cheng J."/>
            <person name="Xu D."/>
            <person name="Hellsten U."/>
            <person name="May G."/>
            <person name="Yu Y."/>
            <person name="Sakurai T."/>
            <person name="Umezawa T."/>
            <person name="Bhattacharyya M."/>
            <person name="Sandhu D."/>
            <person name="Valliyodan B."/>
            <person name="Lindquist E."/>
            <person name="Peto M."/>
            <person name="Grant D."/>
            <person name="Shu S."/>
            <person name="Goodstein D."/>
            <person name="Barry K."/>
            <person name="Futrell-Griggs M."/>
            <person name="Abernathy B."/>
            <person name="Du J."/>
            <person name="Tian Z."/>
            <person name="Zhu L."/>
            <person name="Gill N."/>
            <person name="Joshi T."/>
            <person name="Libault M."/>
            <person name="Sethuraman A."/>
            <person name="Zhang X."/>
            <person name="Shinozaki K."/>
            <person name="Nguyen H."/>
            <person name="Wing R."/>
            <person name="Cregan P."/>
            <person name="Specht J."/>
            <person name="Grimwood J."/>
            <person name="Rokhsar D."/>
            <person name="Stacey G."/>
            <person name="Shoemaker R."/>
            <person name="Jackson S."/>
        </authorList>
    </citation>
    <scope>NUCLEOTIDE SEQUENCE</scope>
    <source>
        <tissue evidence="5">Callus</tissue>
    </source>
</reference>
<evidence type="ECO:0000313" key="7">
    <source>
        <dbReference type="Proteomes" id="UP000008827"/>
    </source>
</evidence>
<accession>K7M5C0</accession>
<dbReference type="Pfam" id="PF03470">
    <property type="entry name" value="zf-XS"/>
    <property type="match status" value="5"/>
</dbReference>
<feature type="domain" description="Zinc finger-XS" evidence="4">
    <location>
        <begin position="440"/>
        <end position="484"/>
    </location>
</feature>
<dbReference type="CDD" id="cd12266">
    <property type="entry name" value="RRM_like_XS"/>
    <property type="match status" value="1"/>
</dbReference>
<dbReference type="PANTHER" id="PTHR21596">
    <property type="entry name" value="RIBONUCLEASE P SUBUNIT P38"/>
    <property type="match status" value="1"/>
</dbReference>
<feature type="domain" description="Zinc finger-XS" evidence="4">
    <location>
        <begin position="44"/>
        <end position="86"/>
    </location>
</feature>
<dbReference type="Proteomes" id="UP000008827">
    <property type="component" value="Chromosome 14"/>
</dbReference>
<sequence>MAHCSNKDNDPSASQLSWWYVDISYQELKKGSYKVMRSDETFICPYCPERKQDYKYRELLNHASGVGRSSSEKRSAKEKANHLALVKYLEKDLAYMDGPSKPVDKGAKLLSPGETVMPHCSNKDTDISASQISWWYVDTSYEELKKGSHSVKTSDVTFICPYCPRRKQDYLYRELLEHAYMVGRSSSEKRSARERANHLALVKYLENDLIIIMDGPSEPVDKGTKLSLGQTVVAQCSNKETGMSASPINWWYVEKFYKELKKGNHMVQTSDLTLCCPYCPKKRKQDYVYRELLEHASGVGQSSSEKRHVREKATHLALMKYLKNDLKYLNDPSKSVNEGNPPVNRVHQISSQERSVREDATHLPSAKYFKKDLTNVSDPSSKPVNEGTITGSPGETVIGCCSNKDSNISSSQIGRYAEKFYEELKRGIHNVKTSDETFRCPYCSNKKINRDYVYREILEHASGVGQSKSQKRSFIEKANHLALVKYLKKDLMNVGAPCPSKPMDQGTKTISPGETVMGHYSHNDNNIRASQISGWYVHKSYEALKKGSHNVKTSEMTFSCPYCPNKKRKRDYVYREILEHASGVGQSSSEKRSAIEKANHLALMKYLEKDLMIVDGPPKTADEGSPPFNFEKQFVWPWTGIVVNIPTRLTEEGCCVGESGSKLRDEYRSRGFNPQRVRILSNFCGHSGTAVVEFNKNWTGLDNALAFERAYELDHHGKKDWFANTEHKSGIYAWIARADDYKVNNIIGEQLQKMGDIKTISELMEEEARMQDKLLSSLNNTLQVKKKRLKEMEVKYYETSHRMDIVMGEIDKLTQGHNQESKSRNCKLLVASSLKLH</sequence>
<feature type="domain" description="Zinc finger-XS" evidence="4">
    <location>
        <begin position="276"/>
        <end position="318"/>
    </location>
</feature>
<evidence type="ECO:0000259" key="3">
    <source>
        <dbReference type="Pfam" id="PF03468"/>
    </source>
</evidence>
<name>K7M5C0_SOYBN</name>
<evidence type="ECO:0000259" key="4">
    <source>
        <dbReference type="Pfam" id="PF03470"/>
    </source>
</evidence>
<dbReference type="InterPro" id="IPR038588">
    <property type="entry name" value="XS_domain_sf"/>
</dbReference>
<keyword evidence="1" id="KW-0175">Coiled coil</keyword>
<feature type="domain" description="Zinc finger-XS" evidence="4">
    <location>
        <begin position="160"/>
        <end position="202"/>
    </location>
</feature>
<dbReference type="EnsemblPlants" id="KRH15093">
    <property type="protein sequence ID" value="KRH15093"/>
    <property type="gene ID" value="GLYMA_14G068100"/>
</dbReference>
<dbReference type="EMBL" id="CM000847">
    <property type="protein sequence ID" value="KRH15093.1"/>
    <property type="molecule type" value="Genomic_DNA"/>
</dbReference>
<reference evidence="6" key="2">
    <citation type="submission" date="2018-02" db="UniProtKB">
        <authorList>
            <consortium name="EnsemblPlants"/>
        </authorList>
    </citation>
    <scope>IDENTIFICATION</scope>
    <source>
        <strain evidence="6">Williams 82</strain>
    </source>
</reference>
<reference evidence="5 6" key="1">
    <citation type="journal article" date="2010" name="Nature">
        <title>Genome sequence of the palaeopolyploid soybean.</title>
        <authorList>
            <person name="Schmutz J."/>
            <person name="Cannon S.B."/>
            <person name="Schlueter J."/>
            <person name="Ma J."/>
            <person name="Mitros T."/>
            <person name="Nelson W."/>
            <person name="Hyten D.L."/>
            <person name="Song Q."/>
            <person name="Thelen J.J."/>
            <person name="Cheng J."/>
            <person name="Xu D."/>
            <person name="Hellsten U."/>
            <person name="May G.D."/>
            <person name="Yu Y."/>
            <person name="Sakurai T."/>
            <person name="Umezawa T."/>
            <person name="Bhattacharyya M.K."/>
            <person name="Sandhu D."/>
            <person name="Valliyodan B."/>
            <person name="Lindquist E."/>
            <person name="Peto M."/>
            <person name="Grant D."/>
            <person name="Shu S."/>
            <person name="Goodstein D."/>
            <person name="Barry K."/>
            <person name="Futrell-Griggs M."/>
            <person name="Abernathy B."/>
            <person name="Du J."/>
            <person name="Tian Z."/>
            <person name="Zhu L."/>
            <person name="Gill N."/>
            <person name="Joshi T."/>
            <person name="Libault M."/>
            <person name="Sethuraman A."/>
            <person name="Zhang X.-C."/>
            <person name="Shinozaki K."/>
            <person name="Nguyen H.T."/>
            <person name="Wing R.A."/>
            <person name="Cregan P."/>
            <person name="Specht J."/>
            <person name="Grimwood J."/>
            <person name="Rokhsar D."/>
            <person name="Stacey G."/>
            <person name="Shoemaker R.C."/>
            <person name="Jackson S.A."/>
        </authorList>
    </citation>
    <scope>NUCLEOTIDE SEQUENCE</scope>
    <source>
        <strain evidence="6">cv. Williams 82</strain>
        <tissue evidence="5">Callus</tissue>
    </source>
</reference>
<dbReference type="GO" id="GO:0080188">
    <property type="term" value="P:gene silencing by siRNA-directed DNA methylation"/>
    <property type="evidence" value="ECO:0007669"/>
    <property type="project" value="InterPro"/>
</dbReference>
<keyword evidence="2" id="KW-0943">RNA-mediated gene silencing</keyword>
<gene>
    <name evidence="6" type="primary">LOC100790814</name>
    <name evidence="5" type="ORF">GLYMA_14G068100</name>
</gene>
<dbReference type="Pfam" id="PF03468">
    <property type="entry name" value="XS"/>
    <property type="match status" value="1"/>
</dbReference>
<dbReference type="InterPro" id="IPR005380">
    <property type="entry name" value="XS_domain"/>
</dbReference>
<evidence type="ECO:0000313" key="5">
    <source>
        <dbReference type="EMBL" id="KRH15093.1"/>
    </source>
</evidence>
<dbReference type="Gramene" id="KRH15093">
    <property type="protein sequence ID" value="KRH15093"/>
    <property type="gene ID" value="GLYMA_14G068100"/>
</dbReference>
<evidence type="ECO:0000256" key="1">
    <source>
        <dbReference type="ARBA" id="ARBA00023054"/>
    </source>
</evidence>
<dbReference type="InterPro" id="IPR045177">
    <property type="entry name" value="FDM1-5/IDN2"/>
</dbReference>
<dbReference type="Gene3D" id="3.30.70.2890">
    <property type="entry name" value="XS domain"/>
    <property type="match status" value="1"/>
</dbReference>
<dbReference type="ExpressionAtlas" id="K7M5C0">
    <property type="expression patterns" value="baseline and differential"/>
</dbReference>
<evidence type="ECO:0008006" key="8">
    <source>
        <dbReference type="Google" id="ProtNLM"/>
    </source>
</evidence>
<feature type="domain" description="Zinc finger-XS" evidence="4">
    <location>
        <begin position="560"/>
        <end position="603"/>
    </location>
</feature>
<keyword evidence="7" id="KW-1185">Reference proteome</keyword>